<evidence type="ECO:0000313" key="2">
    <source>
        <dbReference type="EMBL" id="CUH62033.1"/>
    </source>
</evidence>
<organism evidence="2 3">
    <name type="scientific">Thalassobacter stenotrophicus</name>
    <dbReference type="NCBI Taxonomy" id="266809"/>
    <lineage>
        <taxon>Bacteria</taxon>
        <taxon>Pseudomonadati</taxon>
        <taxon>Pseudomonadota</taxon>
        <taxon>Alphaproteobacteria</taxon>
        <taxon>Rhodobacterales</taxon>
        <taxon>Roseobacteraceae</taxon>
        <taxon>Thalassobacter</taxon>
    </lineage>
</organism>
<accession>A0A0P1FLI0</accession>
<keyword evidence="1" id="KW-0812">Transmembrane</keyword>
<gene>
    <name evidence="2" type="ORF">THS5294_03347</name>
</gene>
<sequence>MPRWWIFAPIAAFFGLIGVMALLYGKDIAELSETEVITHYAERYVVESDNPNARMTDCHAVPGADNVWIIVRCAGHEYAVNRFGGLIEYTPLSQLPPST</sequence>
<proteinExistence type="predicted"/>
<keyword evidence="1" id="KW-1133">Transmembrane helix</keyword>
<feature type="transmembrane region" description="Helical" evidence="1">
    <location>
        <begin position="6"/>
        <end position="24"/>
    </location>
</feature>
<dbReference type="Proteomes" id="UP000051298">
    <property type="component" value="Unassembled WGS sequence"/>
</dbReference>
<reference evidence="2 3" key="1">
    <citation type="submission" date="2015-09" db="EMBL/GenBank/DDBJ databases">
        <authorList>
            <consortium name="Swine Surveillance"/>
        </authorList>
    </citation>
    <scope>NUCLEOTIDE SEQUENCE [LARGE SCALE GENOMIC DNA]</scope>
    <source>
        <strain evidence="2 3">CECT 5294</strain>
    </source>
</reference>
<name>A0A0P1FLI0_9RHOB</name>
<keyword evidence="1" id="KW-0472">Membrane</keyword>
<evidence type="ECO:0000256" key="1">
    <source>
        <dbReference type="SAM" id="Phobius"/>
    </source>
</evidence>
<dbReference type="AlphaFoldDB" id="A0A0P1FLI0"/>
<protein>
    <submittedName>
        <fullName evidence="2">Uncharacterized protein</fullName>
    </submittedName>
</protein>
<dbReference type="EMBL" id="CYRX01000033">
    <property type="protein sequence ID" value="CUH62033.1"/>
    <property type="molecule type" value="Genomic_DNA"/>
</dbReference>
<evidence type="ECO:0000313" key="3">
    <source>
        <dbReference type="Proteomes" id="UP000051298"/>
    </source>
</evidence>
<dbReference type="RefSeq" id="WP_052068219.1">
    <property type="nucleotide sequence ID" value="NZ_CP107618.1"/>
</dbReference>